<dbReference type="InterPro" id="IPR027417">
    <property type="entry name" value="P-loop_NTPase"/>
</dbReference>
<feature type="compositionally biased region" description="Basic and acidic residues" evidence="5">
    <location>
        <begin position="458"/>
        <end position="649"/>
    </location>
</feature>
<dbReference type="Gene3D" id="3.40.50.300">
    <property type="entry name" value="P-loop containing nucleotide triphosphate hydrolases"/>
    <property type="match status" value="2"/>
</dbReference>
<evidence type="ECO:0000256" key="2">
    <source>
        <dbReference type="ARBA" id="ARBA00022801"/>
    </source>
</evidence>
<organism evidence="7">
    <name type="scientific">Molluscum contagiosum virus subtype 2</name>
    <name type="common">MOCV</name>
    <name type="synonym">MCVII</name>
    <dbReference type="NCBI Taxonomy" id="10281"/>
    <lineage>
        <taxon>Viruses</taxon>
        <taxon>Varidnaviria</taxon>
        <taxon>Bamfordvirae</taxon>
        <taxon>Nucleocytoviricota</taxon>
        <taxon>Pokkesviricetes</taxon>
        <taxon>Chitovirales</taxon>
        <taxon>Poxviridae</taxon>
        <taxon>Chordopoxvirinae</taxon>
        <taxon>Molluscipoxvirus</taxon>
        <taxon>Molluscipoxvirus molluscum</taxon>
        <taxon>Molluscum contagiosum virus</taxon>
    </lineage>
</organism>
<dbReference type="Proteomes" id="UP000317568">
    <property type="component" value="Genome"/>
</dbReference>
<keyword evidence="3" id="KW-0946">Virion</keyword>
<dbReference type="Pfam" id="PF04851">
    <property type="entry name" value="ResIII"/>
    <property type="match status" value="1"/>
</dbReference>
<dbReference type="InterPro" id="IPR014001">
    <property type="entry name" value="Helicase_ATP-bd"/>
</dbReference>
<dbReference type="GO" id="GO:0005524">
    <property type="term" value="F:ATP binding"/>
    <property type="evidence" value="ECO:0007669"/>
    <property type="project" value="InterPro"/>
</dbReference>
<feature type="domain" description="Helicase ATP-binding" evidence="6">
    <location>
        <begin position="99"/>
        <end position="255"/>
    </location>
</feature>
<dbReference type="PROSITE" id="PS51192">
    <property type="entry name" value="HELICASE_ATP_BIND_1"/>
    <property type="match status" value="1"/>
</dbReference>
<dbReference type="EMBL" id="KY040274">
    <property type="protein sequence ID" value="AQY16696.1"/>
    <property type="molecule type" value="Genomic_DNA"/>
</dbReference>
<keyword evidence="2" id="KW-0378">Hydrolase</keyword>
<dbReference type="SMART" id="SM00487">
    <property type="entry name" value="DEXDc"/>
    <property type="match status" value="1"/>
</dbReference>
<gene>
    <name evidence="7" type="primary">MC123R</name>
</gene>
<proteinExistence type="predicted"/>
<evidence type="ECO:0000313" key="7">
    <source>
        <dbReference type="EMBL" id="AQY16696.1"/>
    </source>
</evidence>
<feature type="compositionally biased region" description="Polar residues" evidence="5">
    <location>
        <begin position="666"/>
        <end position="676"/>
    </location>
</feature>
<comment type="subcellular location">
    <subcellularLocation>
        <location evidence="1">Virion</location>
    </subcellularLocation>
</comment>
<dbReference type="GO" id="GO:0003677">
    <property type="term" value="F:DNA binding"/>
    <property type="evidence" value="ECO:0007669"/>
    <property type="project" value="InterPro"/>
</dbReference>
<dbReference type="GO" id="GO:0016787">
    <property type="term" value="F:hydrolase activity"/>
    <property type="evidence" value="ECO:0007669"/>
    <property type="project" value="UniProtKB-KW"/>
</dbReference>
<sequence>MSGFLAMDDKLYADLKKLVGAQPLYLFTARGDFVEVARRSEFCFRVPAGFFAGEGVPLRGQQFPAGSARMPDAAHLRLPRLYPAQQQVVAELRAIAKACAREQRPLYVTLHLACGFGKTVTASYLLGTHRRRAVVCVPTKVLLAQWGAALAALRVSVYVSGEGVRKLMAVLRTRDFSVLVVVNKHFADPGFCALVHERYDVFVLDESHTYNLMNLTLMTRFLSFFPPRICYFLSATPRAANRVYCNRVVNVTKFSALRKTVRVLSIFFPPFSNARIREFVQRLDSVHNKYHIYTEKALAEDAPRNASIVAATAAAFERLDAKRVLLITKLRSHMLGMHAALSARLGAQHVFLGDAQSRYTPEIVRELRASERFVFVSTLFYSGTGLDIPHLDTLVVCHAVMNHMQAEQLLGRICRETEQPRRTVYVFPTTSVREIKNMVGLFAQRFITLATQKLGFTQEREQPEDAPEKHASAAAPADKRVPTDRPASADKRVPTDRPASADKRVPTDRPASADKRVPTDRPASADKRVPTDRPASADKRVPTDRPASADKRVPTDRPASADKRVPTDRPASADKRVPTDRPASADKRVPTDRPASADKRVPTDRPASADKRVPTDRPASADKRVPTDRPASADKRVPTDRPASADKRVPANMPAPAYRRAPTSGPRCSSRSASADNNKKPALSIARASRGGNNAAKLGHKPGPGPGAQASLRFVHKHGRALACELAQGTQCRSARRAVQRVGPGHGHAQRAGLQLAHIGEEGKARLADGARGTRVRGRLLHGGPRLALAPPLLGPGRVHLDAEK</sequence>
<name>A0A1S7DLU8_MCV2</name>
<feature type="region of interest" description="Disordered" evidence="5">
    <location>
        <begin position="458"/>
        <end position="682"/>
    </location>
</feature>
<dbReference type="InterPro" id="IPR006935">
    <property type="entry name" value="Helicase/UvrB_N"/>
</dbReference>
<evidence type="ECO:0000256" key="3">
    <source>
        <dbReference type="ARBA" id="ARBA00022844"/>
    </source>
</evidence>
<evidence type="ECO:0000256" key="1">
    <source>
        <dbReference type="ARBA" id="ARBA00004328"/>
    </source>
</evidence>
<keyword evidence="4" id="KW-0804">Transcription</keyword>
<dbReference type="SUPFAM" id="SSF52540">
    <property type="entry name" value="P-loop containing nucleoside triphosphate hydrolases"/>
    <property type="match status" value="1"/>
</dbReference>
<evidence type="ECO:0000256" key="5">
    <source>
        <dbReference type="SAM" id="MobiDB-lite"/>
    </source>
</evidence>
<dbReference type="GO" id="GO:0044423">
    <property type="term" value="C:virion component"/>
    <property type="evidence" value="ECO:0007669"/>
    <property type="project" value="UniProtKB-KW"/>
</dbReference>
<evidence type="ECO:0000259" key="6">
    <source>
        <dbReference type="PROSITE" id="PS51192"/>
    </source>
</evidence>
<accession>A0A1S7DLU8</accession>
<evidence type="ECO:0000256" key="4">
    <source>
        <dbReference type="ARBA" id="ARBA00023163"/>
    </source>
</evidence>
<organismHost>
    <name type="scientific">Homo sapiens</name>
    <name type="common">Human</name>
    <dbReference type="NCBI Taxonomy" id="9606"/>
</organismHost>
<reference evidence="7" key="1">
    <citation type="journal article" date="2017" name="J. Gen. Virol.">
        <title>Recombination events and variability among full-length genomes of co-circulating molluscum contagiosum virus subtypes 1 and 2.</title>
        <authorList>
            <person name="Lopez-Bueno A."/>
            <person name="Parras-Molto M."/>
            <person name="Lopez-Barrantes O."/>
            <person name="Belda S."/>
            <person name="Alejo A."/>
        </authorList>
    </citation>
    <scope>NUCLEOTIDE SEQUENCE</scope>
    <source>
        <strain evidence="7">Madrid 2016_1</strain>
    </source>
</reference>
<protein>
    <submittedName>
        <fullName evidence="7">MC123</fullName>
    </submittedName>
</protein>